<dbReference type="Pfam" id="PF04082">
    <property type="entry name" value="Fungal_trans"/>
    <property type="match status" value="1"/>
</dbReference>
<proteinExistence type="predicted"/>
<dbReference type="OrthoDB" id="5121955at2759"/>
<protein>
    <recommendedName>
        <fullName evidence="4">Zn(2)-C6 fungal-type domain-containing protein</fullName>
    </recommendedName>
</protein>
<evidence type="ECO:0000256" key="2">
    <source>
        <dbReference type="ARBA" id="ARBA00023242"/>
    </source>
</evidence>
<dbReference type="SMART" id="SM00066">
    <property type="entry name" value="GAL4"/>
    <property type="match status" value="1"/>
</dbReference>
<dbReference type="EMBL" id="BOLY01000004">
    <property type="protein sequence ID" value="GIZ43600.1"/>
    <property type="molecule type" value="Genomic_DNA"/>
</dbReference>
<dbReference type="InterPro" id="IPR001138">
    <property type="entry name" value="Zn2Cys6_DnaBD"/>
</dbReference>
<sequence length="488" mass="53837">MTDVFRLVDPTLSKKRAVPACDSCRKRKVRCDLGPGDAKCTPCSANRFDCRVAHHDDRRKGSKLKARNGAAYALGLKSAQANPSDAHSPSSAYRHASVPFEQQDLCHEDCPPVTPPWLPSTSNEALQNGTTPAVPHSATVRDSPRDGDWESASDHPFLCCDTLKALAASDLAFLELNGCFKVPGRSIMQSFVREFFSFVHPALPVLEAQEFIVAFGDFDWPDTSTKKIPIFLFQALLAASCVFLPPHTLRDCGFADYHSARHTLCRRASLLYDFGVWTDPLTVAQGALLLSLVSPYDDLVRENSCWIDTAVRFLQAKHTSASNEGGSVHQRLWWCVIIRDRTLALMTRRPLRLPPDAVPSSVHLRLEEDAVTGALSESFILSGLDTNQVCQLFRLQFGLCASFTDLVSLIYPASGSLGPKFQSSADAHDFTSVVAHHETILDSWESKLSTWRASHAQVGDIKPAVLLFSSRLIMQILFVEPPVETALF</sequence>
<dbReference type="SUPFAM" id="SSF57701">
    <property type="entry name" value="Zn2/Cys6 DNA-binding domain"/>
    <property type="match status" value="1"/>
</dbReference>
<dbReference type="GO" id="GO:0003677">
    <property type="term" value="F:DNA binding"/>
    <property type="evidence" value="ECO:0007669"/>
    <property type="project" value="InterPro"/>
</dbReference>
<dbReference type="PANTHER" id="PTHR47425:SF2">
    <property type="entry name" value="FARB-RELATED"/>
    <property type="match status" value="1"/>
</dbReference>
<dbReference type="GO" id="GO:0006351">
    <property type="term" value="P:DNA-templated transcription"/>
    <property type="evidence" value="ECO:0007669"/>
    <property type="project" value="InterPro"/>
</dbReference>
<comment type="caution">
    <text evidence="5">The sequence shown here is derived from an EMBL/GenBank/DDBJ whole genome shotgun (WGS) entry which is preliminary data.</text>
</comment>
<dbReference type="PANTHER" id="PTHR47425">
    <property type="entry name" value="FARB-RELATED"/>
    <property type="match status" value="1"/>
</dbReference>
<dbReference type="Gene3D" id="4.10.240.10">
    <property type="entry name" value="Zn(2)-C6 fungal-type DNA-binding domain"/>
    <property type="match status" value="1"/>
</dbReference>
<dbReference type="AlphaFoldDB" id="A0A9P3CPW3"/>
<dbReference type="GeneID" id="68292394"/>
<dbReference type="InterPro" id="IPR036864">
    <property type="entry name" value="Zn2-C6_fun-type_DNA-bd_sf"/>
</dbReference>
<evidence type="ECO:0000313" key="5">
    <source>
        <dbReference type="EMBL" id="GIZ43600.1"/>
    </source>
</evidence>
<dbReference type="CDD" id="cd00067">
    <property type="entry name" value="GAL4"/>
    <property type="match status" value="1"/>
</dbReference>
<dbReference type="CDD" id="cd12148">
    <property type="entry name" value="fungal_TF_MHR"/>
    <property type="match status" value="1"/>
</dbReference>
<feature type="domain" description="Zn(2)-C6 fungal-type" evidence="4">
    <location>
        <begin position="20"/>
        <end position="52"/>
    </location>
</feature>
<dbReference type="PROSITE" id="PS00463">
    <property type="entry name" value="ZN2_CY6_FUNGAL_1"/>
    <property type="match status" value="1"/>
</dbReference>
<evidence type="ECO:0000256" key="1">
    <source>
        <dbReference type="ARBA" id="ARBA00022723"/>
    </source>
</evidence>
<evidence type="ECO:0000256" key="3">
    <source>
        <dbReference type="SAM" id="MobiDB-lite"/>
    </source>
</evidence>
<dbReference type="Proteomes" id="UP000825890">
    <property type="component" value="Unassembled WGS sequence"/>
</dbReference>
<organism evidence="5 6">
    <name type="scientific">Cercospora kikuchii</name>
    <dbReference type="NCBI Taxonomy" id="84275"/>
    <lineage>
        <taxon>Eukaryota</taxon>
        <taxon>Fungi</taxon>
        <taxon>Dikarya</taxon>
        <taxon>Ascomycota</taxon>
        <taxon>Pezizomycotina</taxon>
        <taxon>Dothideomycetes</taxon>
        <taxon>Dothideomycetidae</taxon>
        <taxon>Mycosphaerellales</taxon>
        <taxon>Mycosphaerellaceae</taxon>
        <taxon>Cercospora</taxon>
    </lineage>
</organism>
<keyword evidence="1" id="KW-0479">Metal-binding</keyword>
<dbReference type="PROSITE" id="PS50048">
    <property type="entry name" value="ZN2_CY6_FUNGAL_2"/>
    <property type="match status" value="1"/>
</dbReference>
<dbReference type="Pfam" id="PF00172">
    <property type="entry name" value="Zn_clus"/>
    <property type="match status" value="1"/>
</dbReference>
<keyword evidence="2" id="KW-0539">Nucleus</keyword>
<name>A0A9P3CPW3_9PEZI</name>
<dbReference type="GO" id="GO:0000981">
    <property type="term" value="F:DNA-binding transcription factor activity, RNA polymerase II-specific"/>
    <property type="evidence" value="ECO:0007669"/>
    <property type="project" value="InterPro"/>
</dbReference>
<keyword evidence="6" id="KW-1185">Reference proteome</keyword>
<accession>A0A9P3CPW3</accession>
<evidence type="ECO:0000313" key="6">
    <source>
        <dbReference type="Proteomes" id="UP000825890"/>
    </source>
</evidence>
<reference evidence="5 6" key="1">
    <citation type="submission" date="2021-01" db="EMBL/GenBank/DDBJ databases">
        <title>Cercospora kikuchii MAFF 305040 whole genome shotgun sequence.</title>
        <authorList>
            <person name="Kashiwa T."/>
            <person name="Suzuki T."/>
        </authorList>
    </citation>
    <scope>NUCLEOTIDE SEQUENCE [LARGE SCALE GENOMIC DNA]</scope>
    <source>
        <strain evidence="5 6">MAFF 305040</strain>
    </source>
</reference>
<dbReference type="RefSeq" id="XP_044658087.1">
    <property type="nucleotide sequence ID" value="XM_044802152.1"/>
</dbReference>
<feature type="region of interest" description="Disordered" evidence="3">
    <location>
        <begin position="118"/>
        <end position="146"/>
    </location>
</feature>
<evidence type="ECO:0000259" key="4">
    <source>
        <dbReference type="PROSITE" id="PS50048"/>
    </source>
</evidence>
<gene>
    <name evidence="5" type="ORF">CKM354_000681900</name>
</gene>
<feature type="compositionally biased region" description="Polar residues" evidence="3">
    <location>
        <begin position="119"/>
        <end position="131"/>
    </location>
</feature>
<dbReference type="GO" id="GO:0008270">
    <property type="term" value="F:zinc ion binding"/>
    <property type="evidence" value="ECO:0007669"/>
    <property type="project" value="InterPro"/>
</dbReference>
<dbReference type="InterPro" id="IPR007219">
    <property type="entry name" value="XnlR_reg_dom"/>
</dbReference>
<dbReference type="InterPro" id="IPR052761">
    <property type="entry name" value="Fungal_Detox/Toxin_TFs"/>
</dbReference>